<reference evidence="13" key="2">
    <citation type="submission" date="2025-09" db="UniProtKB">
        <authorList>
            <consortium name="Ensembl"/>
        </authorList>
    </citation>
    <scope>IDENTIFICATION</scope>
</reference>
<sequence length="162" mass="19172">MPTDYDRDVYAQPPTKSAVVDRGPYDLTKLLVKAFYYVVDLPVTTLHGIERLLNKIYYYHRRVNRVPDITQCIVGDYICQYEAEVQWHRDWLVDKEIVKVVQERLQACHVREGPDSEEMCREDVEKFEKAMKAFNCRNIFVKRCILKGSHFPRIMNMGPLEN</sequence>
<keyword evidence="7" id="KW-0249">Electron transport</keyword>
<keyword evidence="14" id="KW-1185">Reference proteome</keyword>
<comment type="similarity">
    <text evidence="2">Belongs to the complex I NDUFB10 subunit family.</text>
</comment>
<evidence type="ECO:0000256" key="9">
    <source>
        <dbReference type="ARBA" id="ARBA00023136"/>
    </source>
</evidence>
<comment type="subcellular location">
    <subcellularLocation>
        <location evidence="1">Mitochondrion inner membrane</location>
        <topology evidence="1">Peripheral membrane protein</topology>
        <orientation evidence="1">Matrix side</orientation>
    </subcellularLocation>
</comment>
<dbReference type="GO" id="GO:0005743">
    <property type="term" value="C:mitochondrial inner membrane"/>
    <property type="evidence" value="ECO:0007669"/>
    <property type="project" value="UniProtKB-SubCell"/>
</dbReference>
<dbReference type="Proteomes" id="UP000694388">
    <property type="component" value="Unplaced"/>
</dbReference>
<keyword evidence="9" id="KW-0472">Membrane</keyword>
<keyword evidence="5" id="KW-0679">Respiratory chain</keyword>
<dbReference type="GeneTree" id="ENSGT00390000006348"/>
<evidence type="ECO:0000256" key="1">
    <source>
        <dbReference type="ARBA" id="ARBA00004443"/>
    </source>
</evidence>
<evidence type="ECO:0000256" key="10">
    <source>
        <dbReference type="ARBA" id="ARBA00024857"/>
    </source>
</evidence>
<name>A0A8C4NLN4_EPTBU</name>
<dbReference type="Pfam" id="PF10249">
    <property type="entry name" value="NDUFB10"/>
    <property type="match status" value="1"/>
</dbReference>
<evidence type="ECO:0000256" key="11">
    <source>
        <dbReference type="ARBA" id="ARBA00030372"/>
    </source>
</evidence>
<evidence type="ECO:0000256" key="7">
    <source>
        <dbReference type="ARBA" id="ARBA00022982"/>
    </source>
</evidence>
<dbReference type="InterPro" id="IPR039993">
    <property type="entry name" value="NDUFB10"/>
</dbReference>
<dbReference type="PANTHER" id="PTHR13094:SF1">
    <property type="entry name" value="NADH DEHYDROGENASE [UBIQUINONE] 1 BETA SUBCOMPLEX SUBUNIT 10"/>
    <property type="match status" value="1"/>
</dbReference>
<evidence type="ECO:0000256" key="6">
    <source>
        <dbReference type="ARBA" id="ARBA00022792"/>
    </source>
</evidence>
<keyword evidence="8" id="KW-0496">Mitochondrion</keyword>
<keyword evidence="4" id="KW-0813">Transport</keyword>
<reference evidence="13" key="1">
    <citation type="submission" date="2025-08" db="UniProtKB">
        <authorList>
            <consortium name="Ensembl"/>
        </authorList>
    </citation>
    <scope>IDENTIFICATION</scope>
</reference>
<dbReference type="PANTHER" id="PTHR13094">
    <property type="entry name" value="NADH-UBIQUINONE OXIDOREDUCTASE PDSW SUBUNIT"/>
    <property type="match status" value="1"/>
</dbReference>
<organism evidence="13 14">
    <name type="scientific">Eptatretus burgeri</name>
    <name type="common">Inshore hagfish</name>
    <dbReference type="NCBI Taxonomy" id="7764"/>
    <lineage>
        <taxon>Eukaryota</taxon>
        <taxon>Metazoa</taxon>
        <taxon>Chordata</taxon>
        <taxon>Craniata</taxon>
        <taxon>Vertebrata</taxon>
        <taxon>Cyclostomata</taxon>
        <taxon>Myxini</taxon>
        <taxon>Myxiniformes</taxon>
        <taxon>Myxinidae</taxon>
        <taxon>Eptatretinae</taxon>
        <taxon>Eptatretus</taxon>
    </lineage>
</organism>
<proteinExistence type="inferred from homology"/>
<accession>A0A8C4NLN4</accession>
<dbReference type="AlphaFoldDB" id="A0A8C4NLN4"/>
<comment type="function">
    <text evidence="10">Accessory subunit that is involved in the functional assembly of the mitochondrial respiratory chain complex I. Complex I has an NADH dehydrogenase activity with ubiquinone as an immediate electron acceptor and mediates the transfer of electrons from NADH to the respiratory chain.</text>
</comment>
<evidence type="ECO:0000256" key="4">
    <source>
        <dbReference type="ARBA" id="ARBA00022448"/>
    </source>
</evidence>
<dbReference type="InterPro" id="IPR019377">
    <property type="entry name" value="NADH_UbQ_OxRdtase_su10"/>
</dbReference>
<evidence type="ECO:0000313" key="14">
    <source>
        <dbReference type="Proteomes" id="UP000694388"/>
    </source>
</evidence>
<evidence type="ECO:0000256" key="5">
    <source>
        <dbReference type="ARBA" id="ARBA00022660"/>
    </source>
</evidence>
<evidence type="ECO:0000256" key="3">
    <source>
        <dbReference type="ARBA" id="ARBA00014109"/>
    </source>
</evidence>
<dbReference type="OMA" id="KSYRQNC"/>
<evidence type="ECO:0000256" key="2">
    <source>
        <dbReference type="ARBA" id="ARBA00008317"/>
    </source>
</evidence>
<dbReference type="Ensembl" id="ENSEBUT00000007115.1">
    <property type="protein sequence ID" value="ENSEBUP00000006655.1"/>
    <property type="gene ID" value="ENSEBUG00000004394.1"/>
</dbReference>
<evidence type="ECO:0000256" key="12">
    <source>
        <dbReference type="ARBA" id="ARBA00032549"/>
    </source>
</evidence>
<keyword evidence="6" id="KW-0999">Mitochondrion inner membrane</keyword>
<evidence type="ECO:0000256" key="8">
    <source>
        <dbReference type="ARBA" id="ARBA00023128"/>
    </source>
</evidence>
<protein>
    <recommendedName>
        <fullName evidence="3">NADH dehydrogenase [ubiquinone] 1 beta subcomplex subunit 10</fullName>
    </recommendedName>
    <alternativeName>
        <fullName evidence="11">Complex I-PDSW</fullName>
    </alternativeName>
    <alternativeName>
        <fullName evidence="12">NADH-ubiquinone oxidoreductase PDSW subunit</fullName>
    </alternativeName>
</protein>
<dbReference type="GO" id="GO:0045271">
    <property type="term" value="C:respiratory chain complex I"/>
    <property type="evidence" value="ECO:0007669"/>
    <property type="project" value="UniProtKB-ARBA"/>
</dbReference>
<evidence type="ECO:0000313" key="13">
    <source>
        <dbReference type="Ensembl" id="ENSEBUP00000006655.1"/>
    </source>
</evidence>